<dbReference type="Proteomes" id="UP000682733">
    <property type="component" value="Unassembled WGS sequence"/>
</dbReference>
<proteinExistence type="predicted"/>
<comment type="caution">
    <text evidence="1">The sequence shown here is derived from an EMBL/GenBank/DDBJ whole genome shotgun (WGS) entry which is preliminary data.</text>
</comment>
<evidence type="ECO:0000313" key="1">
    <source>
        <dbReference type="EMBL" id="CAF4554346.1"/>
    </source>
</evidence>
<dbReference type="EMBL" id="CAJOBA010111404">
    <property type="protein sequence ID" value="CAF4554346.1"/>
    <property type="molecule type" value="Genomic_DNA"/>
</dbReference>
<sequence>KESFDLDVISTEEFIEIHLQCNSSKKYKLNAFRSTLLQSILNSVNVLKFCNVSSLDDIVVIMKRNEQNDEIVIDLNQPLSIFKLSNNVLNLKICSKISV</sequence>
<dbReference type="AlphaFoldDB" id="A0A8S2YME0"/>
<protein>
    <submittedName>
        <fullName evidence="1">Uncharacterized protein</fullName>
    </submittedName>
</protein>
<evidence type="ECO:0000313" key="2">
    <source>
        <dbReference type="Proteomes" id="UP000682733"/>
    </source>
</evidence>
<accession>A0A8S2YME0</accession>
<feature type="non-terminal residue" evidence="1">
    <location>
        <position position="1"/>
    </location>
</feature>
<reference evidence="1" key="1">
    <citation type="submission" date="2021-02" db="EMBL/GenBank/DDBJ databases">
        <authorList>
            <person name="Nowell W R."/>
        </authorList>
    </citation>
    <scope>NUCLEOTIDE SEQUENCE</scope>
</reference>
<name>A0A8S2YME0_9BILA</name>
<gene>
    <name evidence="1" type="ORF">TMI583_LOCUS49745</name>
</gene>
<organism evidence="1 2">
    <name type="scientific">Didymodactylos carnosus</name>
    <dbReference type="NCBI Taxonomy" id="1234261"/>
    <lineage>
        <taxon>Eukaryota</taxon>
        <taxon>Metazoa</taxon>
        <taxon>Spiralia</taxon>
        <taxon>Gnathifera</taxon>
        <taxon>Rotifera</taxon>
        <taxon>Eurotatoria</taxon>
        <taxon>Bdelloidea</taxon>
        <taxon>Philodinida</taxon>
        <taxon>Philodinidae</taxon>
        <taxon>Didymodactylos</taxon>
    </lineage>
</organism>